<feature type="region of interest" description="Disordered" evidence="1">
    <location>
        <begin position="235"/>
        <end position="256"/>
    </location>
</feature>
<sequence>MINVHDVLLEELNDSELYLLLHIAKRLSINSTCFPKNETLCHDTKWSLKTVQKVKRSLIEKGFISVTPRQNEFGAHLSNMYRVETDLIGVFVSVRGMGDASEMGYLDTEGVSKNYSLEVLTNLSINQFKNNNMVEKKFESEKSSFEPPLPPLVDAKKKEKSCAKKESLAFVFPNGFSDESKQLFMEFVEMRKKLKKPIKTQLAVDMQLEALRQCTSDEVRINTIKASLKNEWQGLFPDRYEPTPPQPPHPEAKEGRISQISNAIDEATQRNLERLKQMGLA</sequence>
<dbReference type="Gene3D" id="1.10.10.10">
    <property type="entry name" value="Winged helix-like DNA-binding domain superfamily/Winged helix DNA-binding domain"/>
    <property type="match status" value="1"/>
</dbReference>
<dbReference type="InterPro" id="IPR036388">
    <property type="entry name" value="WH-like_DNA-bd_sf"/>
</dbReference>
<gene>
    <name evidence="2" type="ORF">QM480_17185</name>
</gene>
<evidence type="ECO:0000256" key="1">
    <source>
        <dbReference type="SAM" id="MobiDB-lite"/>
    </source>
</evidence>
<proteinExistence type="predicted"/>
<comment type="caution">
    <text evidence="2">The sequence shown here is derived from an EMBL/GenBank/DDBJ whole genome shotgun (WGS) entry which is preliminary data.</text>
</comment>
<dbReference type="RefSeq" id="WP_283370973.1">
    <property type="nucleotide sequence ID" value="NZ_JASHID010000014.1"/>
</dbReference>
<accession>A0ABT6YRL0</accession>
<dbReference type="Proteomes" id="UP001236569">
    <property type="component" value="Unassembled WGS sequence"/>
</dbReference>
<evidence type="ECO:0000313" key="3">
    <source>
        <dbReference type="Proteomes" id="UP001236569"/>
    </source>
</evidence>
<dbReference type="Pfam" id="PF13730">
    <property type="entry name" value="HTH_36"/>
    <property type="match status" value="1"/>
</dbReference>
<keyword evidence="3" id="KW-1185">Reference proteome</keyword>
<protein>
    <submittedName>
        <fullName evidence="2">Helix-turn-helix domain-containing protein</fullName>
    </submittedName>
</protein>
<dbReference type="EMBL" id="JASHID010000014">
    <property type="protein sequence ID" value="MDI9866079.1"/>
    <property type="molecule type" value="Genomic_DNA"/>
</dbReference>
<evidence type="ECO:0000313" key="2">
    <source>
        <dbReference type="EMBL" id="MDI9866079.1"/>
    </source>
</evidence>
<name>A0ABT6YRL0_9BACT</name>
<reference evidence="2 3" key="1">
    <citation type="submission" date="2023-05" db="EMBL/GenBank/DDBJ databases">
        <title>Novel species of genus Flectobacillus isolated from stream in China.</title>
        <authorList>
            <person name="Lu H."/>
        </authorList>
    </citation>
    <scope>NUCLEOTIDE SEQUENCE [LARGE SCALE GENOMIC DNA]</scope>
    <source>
        <strain evidence="2 3">DC10W</strain>
    </source>
</reference>
<organism evidence="2 3">
    <name type="scientific">Flectobacillus longus</name>
    <dbReference type="NCBI Taxonomy" id="2984207"/>
    <lineage>
        <taxon>Bacteria</taxon>
        <taxon>Pseudomonadati</taxon>
        <taxon>Bacteroidota</taxon>
        <taxon>Cytophagia</taxon>
        <taxon>Cytophagales</taxon>
        <taxon>Flectobacillaceae</taxon>
        <taxon>Flectobacillus</taxon>
    </lineage>
</organism>